<dbReference type="Proteomes" id="UP001374579">
    <property type="component" value="Unassembled WGS sequence"/>
</dbReference>
<protein>
    <submittedName>
        <fullName evidence="2">Uncharacterized protein</fullName>
    </submittedName>
</protein>
<evidence type="ECO:0000313" key="2">
    <source>
        <dbReference type="EMBL" id="KAK7091081.1"/>
    </source>
</evidence>
<reference evidence="2 3" key="1">
    <citation type="submission" date="2024-02" db="EMBL/GenBank/DDBJ databases">
        <title>Chromosome-scale genome assembly of the rough periwinkle Littorina saxatilis.</title>
        <authorList>
            <person name="De Jode A."/>
            <person name="Faria R."/>
            <person name="Formenti G."/>
            <person name="Sims Y."/>
            <person name="Smith T.P."/>
            <person name="Tracey A."/>
            <person name="Wood J.M.D."/>
            <person name="Zagrodzka Z.B."/>
            <person name="Johannesson K."/>
            <person name="Butlin R.K."/>
            <person name="Leder E.H."/>
        </authorList>
    </citation>
    <scope>NUCLEOTIDE SEQUENCE [LARGE SCALE GENOMIC DNA]</scope>
    <source>
        <strain evidence="2">Snail1</strain>
        <tissue evidence="2">Muscle</tissue>
    </source>
</reference>
<evidence type="ECO:0000256" key="1">
    <source>
        <dbReference type="SAM" id="Coils"/>
    </source>
</evidence>
<proteinExistence type="predicted"/>
<sequence length="295" mass="35135">MSTRVIKRTRDPLETLERMLQKTTLTTQRLSHRYIIDFGDQLLSLTQSDDREDRQKAIDDAVTAAEARATRELRAALKRLRQDKDEERQRALDKQKWYFERLAGRVSEQRDRAEEERMKELTKKLHKEKEEALVAQWEECQRLQAQAVDVACMQLREQLRNDFAVEREQAVAQALKAAREGFKRREQDVIARTRAECHEEARREAERVAALHKAEIDCLHHKYDILQQKYDKELAHKKRVEADFRALQDDYRRFMDYTDGQFHSDYLMRLRHLGQHLADKRVSVVTYEDITELPT</sequence>
<feature type="coiled-coil region" evidence="1">
    <location>
        <begin position="66"/>
        <end position="138"/>
    </location>
</feature>
<gene>
    <name evidence="2" type="ORF">V1264_010793</name>
</gene>
<keyword evidence="1" id="KW-0175">Coiled coil</keyword>
<dbReference type="EMBL" id="JBAMIC010000024">
    <property type="protein sequence ID" value="KAK7091081.1"/>
    <property type="molecule type" value="Genomic_DNA"/>
</dbReference>
<name>A0AAN9G0V7_9CAEN</name>
<dbReference type="AlphaFoldDB" id="A0AAN9G0V7"/>
<comment type="caution">
    <text evidence="2">The sequence shown here is derived from an EMBL/GenBank/DDBJ whole genome shotgun (WGS) entry which is preliminary data.</text>
</comment>
<evidence type="ECO:0000313" key="3">
    <source>
        <dbReference type="Proteomes" id="UP001374579"/>
    </source>
</evidence>
<organism evidence="2 3">
    <name type="scientific">Littorina saxatilis</name>
    <dbReference type="NCBI Taxonomy" id="31220"/>
    <lineage>
        <taxon>Eukaryota</taxon>
        <taxon>Metazoa</taxon>
        <taxon>Spiralia</taxon>
        <taxon>Lophotrochozoa</taxon>
        <taxon>Mollusca</taxon>
        <taxon>Gastropoda</taxon>
        <taxon>Caenogastropoda</taxon>
        <taxon>Littorinimorpha</taxon>
        <taxon>Littorinoidea</taxon>
        <taxon>Littorinidae</taxon>
        <taxon>Littorina</taxon>
    </lineage>
</organism>
<keyword evidence="3" id="KW-1185">Reference proteome</keyword>
<accession>A0AAN9G0V7</accession>